<reference evidence="1" key="1">
    <citation type="journal article" date="2014" name="Front. Microbiol.">
        <title>High frequency of phylogenetically diverse reductive dehalogenase-homologous genes in deep subseafloor sedimentary metagenomes.</title>
        <authorList>
            <person name="Kawai M."/>
            <person name="Futagami T."/>
            <person name="Toyoda A."/>
            <person name="Takaki Y."/>
            <person name="Nishi S."/>
            <person name="Hori S."/>
            <person name="Arai W."/>
            <person name="Tsubouchi T."/>
            <person name="Morono Y."/>
            <person name="Uchiyama I."/>
            <person name="Ito T."/>
            <person name="Fujiyama A."/>
            <person name="Inagaki F."/>
            <person name="Takami H."/>
        </authorList>
    </citation>
    <scope>NUCLEOTIDE SEQUENCE</scope>
    <source>
        <strain evidence="1">Expedition CK06-06</strain>
    </source>
</reference>
<evidence type="ECO:0000313" key="1">
    <source>
        <dbReference type="EMBL" id="GAF99202.1"/>
    </source>
</evidence>
<dbReference type="EMBL" id="BARS01012440">
    <property type="protein sequence ID" value="GAF99202.1"/>
    <property type="molecule type" value="Genomic_DNA"/>
</dbReference>
<protein>
    <submittedName>
        <fullName evidence="1">Uncharacterized protein</fullName>
    </submittedName>
</protein>
<organism evidence="1">
    <name type="scientific">marine sediment metagenome</name>
    <dbReference type="NCBI Taxonomy" id="412755"/>
    <lineage>
        <taxon>unclassified sequences</taxon>
        <taxon>metagenomes</taxon>
        <taxon>ecological metagenomes</taxon>
    </lineage>
</organism>
<gene>
    <name evidence="1" type="ORF">S01H1_22154</name>
</gene>
<dbReference type="AlphaFoldDB" id="X0UFL9"/>
<name>X0UFL9_9ZZZZ</name>
<accession>X0UFL9</accession>
<feature type="non-terminal residue" evidence="1">
    <location>
        <position position="34"/>
    </location>
</feature>
<comment type="caution">
    <text evidence="1">The sequence shown here is derived from an EMBL/GenBank/DDBJ whole genome shotgun (WGS) entry which is preliminary data.</text>
</comment>
<proteinExistence type="predicted"/>
<sequence length="34" mass="3988">MKQTGIFFLYLIGERLSDFPEELEGILDKSNVHF</sequence>